<evidence type="ECO:0000256" key="10">
    <source>
        <dbReference type="PIRSR" id="PIRSR000105-1"/>
    </source>
</evidence>
<dbReference type="InterPro" id="IPR008927">
    <property type="entry name" value="6-PGluconate_DH-like_C_sf"/>
</dbReference>
<name>A0A9N8DDK2_9STRA</name>
<keyword evidence="5" id="KW-0560">Oxidoreductase</keyword>
<evidence type="ECO:0000256" key="3">
    <source>
        <dbReference type="ARBA" id="ARBA00009463"/>
    </source>
</evidence>
<dbReference type="SUPFAM" id="SSF48179">
    <property type="entry name" value="6-phosphogluconate dehydrogenase C-terminal domain-like"/>
    <property type="match status" value="1"/>
</dbReference>
<feature type="binding site" evidence="11">
    <location>
        <position position="88"/>
    </location>
    <ligand>
        <name>CoA</name>
        <dbReference type="ChEBI" id="CHEBI:57287"/>
    </ligand>
</feature>
<evidence type="ECO:0000256" key="8">
    <source>
        <dbReference type="ARBA" id="ARBA00023128"/>
    </source>
</evidence>
<reference evidence="14" key="1">
    <citation type="submission" date="2020-06" db="EMBL/GenBank/DDBJ databases">
        <authorList>
            <consortium name="Plant Systems Biology data submission"/>
        </authorList>
    </citation>
    <scope>NUCLEOTIDE SEQUENCE</scope>
    <source>
        <strain evidence="14">D6</strain>
    </source>
</reference>
<keyword evidence="7" id="KW-0443">Lipid metabolism</keyword>
<feature type="domain" description="3-hydroxyacyl-CoA dehydrogenase NAD binding" evidence="13">
    <location>
        <begin position="35"/>
        <end position="215"/>
    </location>
</feature>
<dbReference type="GO" id="GO:0003857">
    <property type="term" value="F:(3S)-3-hydroxyacyl-CoA dehydrogenase (NAD+) activity"/>
    <property type="evidence" value="ECO:0007669"/>
    <property type="project" value="UniProtKB-EC"/>
</dbReference>
<evidence type="ECO:0000256" key="5">
    <source>
        <dbReference type="ARBA" id="ARBA00023002"/>
    </source>
</evidence>
<dbReference type="SUPFAM" id="SSF51735">
    <property type="entry name" value="NAD(P)-binding Rossmann-fold domains"/>
    <property type="match status" value="1"/>
</dbReference>
<dbReference type="Gene3D" id="1.10.1040.10">
    <property type="entry name" value="N-(1-d-carboxylethyl)-l-norvaline Dehydrogenase, domain 2"/>
    <property type="match status" value="1"/>
</dbReference>
<dbReference type="PANTHER" id="PTHR43561">
    <property type="match status" value="1"/>
</dbReference>
<evidence type="ECO:0000256" key="2">
    <source>
        <dbReference type="ARBA" id="ARBA00005005"/>
    </source>
</evidence>
<evidence type="ECO:0000256" key="11">
    <source>
        <dbReference type="PIRSR" id="PIRSR000105-3"/>
    </source>
</evidence>
<dbReference type="InterPro" id="IPR013328">
    <property type="entry name" value="6PGD_dom2"/>
</dbReference>
<evidence type="ECO:0000256" key="6">
    <source>
        <dbReference type="ARBA" id="ARBA00023027"/>
    </source>
</evidence>
<keyword evidence="15" id="KW-1185">Reference proteome</keyword>
<keyword evidence="8" id="KW-0496">Mitochondrion</keyword>
<sequence>MSSSALASFGSRLLLKHQAKSSHRFLSTSASGFDKVGVIGLGLMGHGVCQVAAASGVHSSVVAFEPEQKFLDLGKDRIEKSIGKLVSKGKMSQEDADKTLGSIHFTTDMSDLKDTDFIVEAVIENMDLKRDLYTSLGATCDEKTIFASNTSSLSIGEMAQFSGRTDRFVGVHFFNPVQLMKLVEVIKTDETDQAVFDKAYAWVNDIGKVPVSCGDTPGFIVNRLLVPSLLQAMLMVDRNDASVKDIDISMQLGAGHPMGPLHLADYIGLDTALFITQGWVEKYPDEPAFVLPKCLKEKVDAGDLGRKTGKGFYHWDGDKRGDPVA</sequence>
<evidence type="ECO:0000256" key="7">
    <source>
        <dbReference type="ARBA" id="ARBA00023098"/>
    </source>
</evidence>
<dbReference type="FunFam" id="3.40.50.720:FF:000009">
    <property type="entry name" value="Fatty oxidation complex, alpha subunit"/>
    <property type="match status" value="1"/>
</dbReference>
<feature type="binding site" evidence="11">
    <location>
        <position position="151"/>
    </location>
    <ligand>
        <name>CoA</name>
        <dbReference type="ChEBI" id="CHEBI:57287"/>
    </ligand>
</feature>
<dbReference type="EMBL" id="CAICTM010000097">
    <property type="protein sequence ID" value="CAB9501033.1"/>
    <property type="molecule type" value="Genomic_DNA"/>
</dbReference>
<dbReference type="GO" id="GO:0006635">
    <property type="term" value="P:fatty acid beta-oxidation"/>
    <property type="evidence" value="ECO:0007669"/>
    <property type="project" value="TreeGrafter"/>
</dbReference>
<dbReference type="PIRSF" id="PIRSF000105">
    <property type="entry name" value="HCDH"/>
    <property type="match status" value="1"/>
</dbReference>
<evidence type="ECO:0000256" key="1">
    <source>
        <dbReference type="ARBA" id="ARBA00004305"/>
    </source>
</evidence>
<comment type="pathway">
    <text evidence="2">Lipid metabolism; fatty acid beta-oxidation.</text>
</comment>
<dbReference type="Gene3D" id="3.40.50.720">
    <property type="entry name" value="NAD(P)-binding Rossmann-like Domain"/>
    <property type="match status" value="1"/>
</dbReference>
<organism evidence="14 15">
    <name type="scientific">Seminavis robusta</name>
    <dbReference type="NCBI Taxonomy" id="568900"/>
    <lineage>
        <taxon>Eukaryota</taxon>
        <taxon>Sar</taxon>
        <taxon>Stramenopiles</taxon>
        <taxon>Ochrophyta</taxon>
        <taxon>Bacillariophyta</taxon>
        <taxon>Bacillariophyceae</taxon>
        <taxon>Bacillariophycidae</taxon>
        <taxon>Naviculales</taxon>
        <taxon>Naviculaceae</taxon>
        <taxon>Seminavis</taxon>
    </lineage>
</organism>
<dbReference type="GO" id="GO:0070403">
    <property type="term" value="F:NAD+ binding"/>
    <property type="evidence" value="ECO:0007669"/>
    <property type="project" value="InterPro"/>
</dbReference>
<accession>A0A9N8DDK2</accession>
<dbReference type="InterPro" id="IPR006108">
    <property type="entry name" value="3HC_DH_C"/>
</dbReference>
<comment type="subcellular location">
    <subcellularLocation>
        <location evidence="1">Mitochondrion matrix</location>
    </subcellularLocation>
</comment>
<feature type="site" description="Important for catalytic activity" evidence="10">
    <location>
        <position position="172"/>
    </location>
</feature>
<dbReference type="AlphaFoldDB" id="A0A9N8DDK2"/>
<dbReference type="OrthoDB" id="5958943at2759"/>
<feature type="binding site" evidence="11">
    <location>
        <position position="81"/>
    </location>
    <ligand>
        <name>CoA</name>
        <dbReference type="ChEBI" id="CHEBI:57287"/>
    </ligand>
</feature>
<dbReference type="InterPro" id="IPR006176">
    <property type="entry name" value="3-OHacyl-CoA_DH_NAD-bd"/>
</dbReference>
<dbReference type="Pfam" id="PF02737">
    <property type="entry name" value="3HCDH_N"/>
    <property type="match status" value="1"/>
</dbReference>
<evidence type="ECO:0000256" key="9">
    <source>
        <dbReference type="ARBA" id="ARBA00049556"/>
    </source>
</evidence>
<dbReference type="PANTHER" id="PTHR43561:SF3">
    <property type="entry name" value="HYDROXYACYL-COENZYME A DEHYDROGENASE, MITOCHONDRIAL"/>
    <property type="match status" value="1"/>
</dbReference>
<dbReference type="Proteomes" id="UP001153069">
    <property type="component" value="Unassembled WGS sequence"/>
</dbReference>
<evidence type="ECO:0000313" key="14">
    <source>
        <dbReference type="EMBL" id="CAB9501033.1"/>
    </source>
</evidence>
<evidence type="ECO:0000256" key="4">
    <source>
        <dbReference type="ARBA" id="ARBA00022832"/>
    </source>
</evidence>
<evidence type="ECO:0000259" key="12">
    <source>
        <dbReference type="Pfam" id="PF00725"/>
    </source>
</evidence>
<dbReference type="InterPro" id="IPR052242">
    <property type="entry name" value="Mito_3-hydroxyacyl-CoA_DH"/>
</dbReference>
<keyword evidence="6" id="KW-0520">NAD</keyword>
<comment type="catalytic activity">
    <reaction evidence="9">
        <text>a (3S)-3-hydroxyacyl-CoA + NAD(+) = a 3-oxoacyl-CoA + NADH + H(+)</text>
        <dbReference type="Rhea" id="RHEA:22432"/>
        <dbReference type="ChEBI" id="CHEBI:15378"/>
        <dbReference type="ChEBI" id="CHEBI:57318"/>
        <dbReference type="ChEBI" id="CHEBI:57540"/>
        <dbReference type="ChEBI" id="CHEBI:57945"/>
        <dbReference type="ChEBI" id="CHEBI:90726"/>
        <dbReference type="EC" id="1.1.1.35"/>
    </reaction>
</comment>
<feature type="domain" description="3-hydroxyacyl-CoA dehydrogenase C-terminal" evidence="12">
    <location>
        <begin position="218"/>
        <end position="315"/>
    </location>
</feature>
<gene>
    <name evidence="14" type="ORF">SEMRO_98_G050420.1</name>
</gene>
<evidence type="ECO:0000313" key="15">
    <source>
        <dbReference type="Proteomes" id="UP001153069"/>
    </source>
</evidence>
<keyword evidence="4" id="KW-0276">Fatty acid metabolism</keyword>
<comment type="caution">
    <text evidence="14">The sequence shown here is derived from an EMBL/GenBank/DDBJ whole genome shotgun (WGS) entry which is preliminary data.</text>
</comment>
<protein>
    <submittedName>
        <fullName evidence="14">Glyoxysomal fatty acid beta-oxidation multifunctional protein MFP-a</fullName>
    </submittedName>
</protein>
<proteinExistence type="inferred from homology"/>
<dbReference type="InterPro" id="IPR022694">
    <property type="entry name" value="3-OHacyl-CoA_DH"/>
</dbReference>
<dbReference type="InterPro" id="IPR036291">
    <property type="entry name" value="NAD(P)-bd_dom_sf"/>
</dbReference>
<dbReference type="GO" id="GO:0005759">
    <property type="term" value="C:mitochondrial matrix"/>
    <property type="evidence" value="ECO:0007669"/>
    <property type="project" value="UniProtKB-SubCell"/>
</dbReference>
<evidence type="ECO:0000259" key="13">
    <source>
        <dbReference type="Pfam" id="PF02737"/>
    </source>
</evidence>
<dbReference type="Pfam" id="PF00725">
    <property type="entry name" value="3HCDH"/>
    <property type="match status" value="1"/>
</dbReference>
<comment type="similarity">
    <text evidence="3">Belongs to the 3-hydroxyacyl-CoA dehydrogenase family.</text>
</comment>